<keyword evidence="6" id="KW-0472">Membrane</keyword>
<evidence type="ECO:0000256" key="3">
    <source>
        <dbReference type="ARBA" id="ARBA00022679"/>
    </source>
</evidence>
<dbReference type="OrthoDB" id="72851at2759"/>
<dbReference type="GO" id="GO:0071555">
    <property type="term" value="P:cell wall organization"/>
    <property type="evidence" value="ECO:0007669"/>
    <property type="project" value="UniProtKB-KW"/>
</dbReference>
<keyword evidence="4" id="KW-0812">Transmembrane</keyword>
<feature type="binding site" evidence="8">
    <location>
        <position position="21"/>
    </location>
    <ligand>
        <name>UDP-alpha-D-glucose</name>
        <dbReference type="ChEBI" id="CHEBI:58885"/>
    </ligand>
</feature>
<dbReference type="EMBL" id="LFYR01001606">
    <property type="protein sequence ID" value="KMZ60590.1"/>
    <property type="molecule type" value="Genomic_DNA"/>
</dbReference>
<evidence type="ECO:0000256" key="6">
    <source>
        <dbReference type="ARBA" id="ARBA00023136"/>
    </source>
</evidence>
<evidence type="ECO:0000256" key="7">
    <source>
        <dbReference type="ARBA" id="ARBA00023316"/>
    </source>
</evidence>
<evidence type="ECO:0000256" key="5">
    <source>
        <dbReference type="ARBA" id="ARBA00022989"/>
    </source>
</evidence>
<feature type="binding site" evidence="8">
    <location>
        <position position="15"/>
    </location>
    <ligand>
        <name>UDP-alpha-D-glucose</name>
        <dbReference type="ChEBI" id="CHEBI:58885"/>
    </ligand>
</feature>
<feature type="binding site" evidence="8">
    <location>
        <position position="51"/>
    </location>
    <ligand>
        <name>UDP-alpha-D-glucose</name>
        <dbReference type="ChEBI" id="CHEBI:58885"/>
    </ligand>
</feature>
<dbReference type="InterPro" id="IPR005150">
    <property type="entry name" value="Cellulose_synth"/>
</dbReference>
<keyword evidence="7" id="KW-0961">Cell wall biogenesis/degradation</keyword>
<comment type="subcellular location">
    <subcellularLocation>
        <location evidence="1">Endomembrane system</location>
    </subcellularLocation>
</comment>
<comment type="caution">
    <text evidence="9">The sequence shown here is derived from an EMBL/GenBank/DDBJ whole genome shotgun (WGS) entry which is preliminary data.</text>
</comment>
<dbReference type="OMA" id="PGINFFV"/>
<dbReference type="GO" id="GO:0016020">
    <property type="term" value="C:membrane"/>
    <property type="evidence" value="ECO:0007669"/>
    <property type="project" value="InterPro"/>
</dbReference>
<evidence type="ECO:0000256" key="1">
    <source>
        <dbReference type="ARBA" id="ARBA00004308"/>
    </source>
</evidence>
<dbReference type="GO" id="GO:0030244">
    <property type="term" value="P:cellulose biosynthetic process"/>
    <property type="evidence" value="ECO:0007669"/>
    <property type="project" value="InterPro"/>
</dbReference>
<evidence type="ECO:0000313" key="9">
    <source>
        <dbReference type="EMBL" id="KMZ60590.1"/>
    </source>
</evidence>
<evidence type="ECO:0000256" key="4">
    <source>
        <dbReference type="ARBA" id="ARBA00022692"/>
    </source>
</evidence>
<name>A0A0K9NXC7_ZOSMR</name>
<organism evidence="9 10">
    <name type="scientific">Zostera marina</name>
    <name type="common">Eelgrass</name>
    <dbReference type="NCBI Taxonomy" id="29655"/>
    <lineage>
        <taxon>Eukaryota</taxon>
        <taxon>Viridiplantae</taxon>
        <taxon>Streptophyta</taxon>
        <taxon>Embryophyta</taxon>
        <taxon>Tracheophyta</taxon>
        <taxon>Spermatophyta</taxon>
        <taxon>Magnoliopsida</taxon>
        <taxon>Liliopsida</taxon>
        <taxon>Zosteraceae</taxon>
        <taxon>Zostera</taxon>
    </lineage>
</organism>
<evidence type="ECO:0000256" key="2">
    <source>
        <dbReference type="ARBA" id="ARBA00022676"/>
    </source>
</evidence>
<dbReference type="Proteomes" id="UP000036987">
    <property type="component" value="Unassembled WGS sequence"/>
</dbReference>
<sequence length="79" mass="8349">MDMGVHLPGINFFVSTADPEKEPSPVTSNPILSILVAEYPVDKVACYVSDDGGALHSFQAMAEAASFATLWVPAILPEA</sequence>
<keyword evidence="10" id="KW-1185">Reference proteome</keyword>
<accession>A0A0K9NXC7</accession>
<evidence type="ECO:0000313" key="10">
    <source>
        <dbReference type="Proteomes" id="UP000036987"/>
    </source>
</evidence>
<proteinExistence type="predicted"/>
<dbReference type="PANTHER" id="PTHR13301">
    <property type="entry name" value="X-BOX TRANSCRIPTION FACTOR-RELATED"/>
    <property type="match status" value="1"/>
</dbReference>
<gene>
    <name evidence="9" type="ORF">ZOSMA_58G00460</name>
</gene>
<evidence type="ECO:0000256" key="8">
    <source>
        <dbReference type="PIRSR" id="PIRSR605150-2"/>
    </source>
</evidence>
<dbReference type="AlphaFoldDB" id="A0A0K9NXC7"/>
<dbReference type="GO" id="GO:0016760">
    <property type="term" value="F:cellulose synthase (UDP-forming) activity"/>
    <property type="evidence" value="ECO:0007669"/>
    <property type="project" value="InterPro"/>
</dbReference>
<feature type="binding site" evidence="8">
    <location>
        <position position="22"/>
    </location>
    <ligand>
        <name>UDP-alpha-D-glucose</name>
        <dbReference type="ChEBI" id="CHEBI:58885"/>
    </ligand>
</feature>
<keyword evidence="5" id="KW-1133">Transmembrane helix</keyword>
<reference evidence="10" key="1">
    <citation type="journal article" date="2016" name="Nature">
        <title>The genome of the seagrass Zostera marina reveals angiosperm adaptation to the sea.</title>
        <authorList>
            <person name="Olsen J.L."/>
            <person name="Rouze P."/>
            <person name="Verhelst B."/>
            <person name="Lin Y.-C."/>
            <person name="Bayer T."/>
            <person name="Collen J."/>
            <person name="Dattolo E."/>
            <person name="De Paoli E."/>
            <person name="Dittami S."/>
            <person name="Maumus F."/>
            <person name="Michel G."/>
            <person name="Kersting A."/>
            <person name="Lauritano C."/>
            <person name="Lohaus R."/>
            <person name="Toepel M."/>
            <person name="Tonon T."/>
            <person name="Vanneste K."/>
            <person name="Amirebrahimi M."/>
            <person name="Brakel J."/>
            <person name="Bostroem C."/>
            <person name="Chovatia M."/>
            <person name="Grimwood J."/>
            <person name="Jenkins J.W."/>
            <person name="Jueterbock A."/>
            <person name="Mraz A."/>
            <person name="Stam W.T."/>
            <person name="Tice H."/>
            <person name="Bornberg-Bauer E."/>
            <person name="Green P.J."/>
            <person name="Pearson G.A."/>
            <person name="Procaccini G."/>
            <person name="Duarte C.M."/>
            <person name="Schmutz J."/>
            <person name="Reusch T.B.H."/>
            <person name="Van de Peer Y."/>
        </authorList>
    </citation>
    <scope>NUCLEOTIDE SEQUENCE [LARGE SCALE GENOMIC DNA]</scope>
    <source>
        <strain evidence="10">cv. Finnish</strain>
    </source>
</reference>
<keyword evidence="2" id="KW-0328">Glycosyltransferase</keyword>
<keyword evidence="3" id="KW-0808">Transferase</keyword>
<protein>
    <submittedName>
        <fullName evidence="9">Uncharacterized protein</fullName>
    </submittedName>
</protein>
<dbReference type="GO" id="GO:0012505">
    <property type="term" value="C:endomembrane system"/>
    <property type="evidence" value="ECO:0007669"/>
    <property type="project" value="UniProtKB-SubCell"/>
</dbReference>
<dbReference type="Pfam" id="PF03552">
    <property type="entry name" value="Cellulose_synt"/>
    <property type="match status" value="1"/>
</dbReference>